<evidence type="ECO:0000256" key="4">
    <source>
        <dbReference type="ARBA" id="ARBA00004651"/>
    </source>
</evidence>
<dbReference type="PANTHER" id="PTHR24421">
    <property type="entry name" value="NITRATE/NITRITE SENSOR PROTEIN NARX-RELATED"/>
    <property type="match status" value="1"/>
</dbReference>
<evidence type="ECO:0000256" key="3">
    <source>
        <dbReference type="ARBA" id="ARBA00004496"/>
    </source>
</evidence>
<accession>A0A8J3WAS9</accession>
<feature type="transmembrane region" description="Helical" evidence="21">
    <location>
        <begin position="103"/>
        <end position="124"/>
    </location>
</feature>
<evidence type="ECO:0000256" key="14">
    <source>
        <dbReference type="ARBA" id="ARBA00022989"/>
    </source>
</evidence>
<dbReference type="Proteomes" id="UP000616724">
    <property type="component" value="Unassembled WGS sequence"/>
</dbReference>
<comment type="function">
    <text evidence="19">Member of the two-component regulatory system NreB/NreC involved in the control of dissimilatory nitrate/nitrite reduction in response to oxygen. NreB functions as a direct oxygen sensor histidine kinase which is autophosphorylated, in the absence of oxygen, probably at the conserved histidine residue, and transfers its phosphate group probably to a conserved aspartate residue of NreC. NreB/NreC activates the expression of the nitrate (narGHJI) and nitrite (nir) reductase operons, as well as the putative nitrate transporter gene narT.</text>
</comment>
<evidence type="ECO:0000256" key="16">
    <source>
        <dbReference type="ARBA" id="ARBA00023012"/>
    </source>
</evidence>
<protein>
    <recommendedName>
        <fullName evidence="6">Oxygen sensor histidine kinase NreB</fullName>
        <ecNumber evidence="5">2.7.13.3</ecNumber>
    </recommendedName>
    <alternativeName>
        <fullName evidence="20">Nitrogen regulation protein B</fullName>
    </alternativeName>
</protein>
<comment type="cofactor">
    <cofactor evidence="2">
        <name>[4Fe-4S] cluster</name>
        <dbReference type="ChEBI" id="CHEBI:49883"/>
    </cofactor>
</comment>
<evidence type="ECO:0000256" key="2">
    <source>
        <dbReference type="ARBA" id="ARBA00001966"/>
    </source>
</evidence>
<keyword evidence="8" id="KW-0004">4Fe-4S</keyword>
<feature type="transmembrane region" description="Helical" evidence="21">
    <location>
        <begin position="136"/>
        <end position="157"/>
    </location>
</feature>
<comment type="subcellular location">
    <subcellularLocation>
        <location evidence="4">Cell membrane</location>
        <topology evidence="4">Multi-pass membrane protein</topology>
    </subcellularLocation>
    <subcellularLocation>
        <location evidence="3">Cytoplasm</location>
    </subcellularLocation>
</comment>
<evidence type="ECO:0000256" key="13">
    <source>
        <dbReference type="ARBA" id="ARBA00022777"/>
    </source>
</evidence>
<dbReference type="SUPFAM" id="SSF55874">
    <property type="entry name" value="ATPase domain of HSP90 chaperone/DNA topoisomerase II/histidine kinase"/>
    <property type="match status" value="1"/>
</dbReference>
<feature type="transmembrane region" description="Helical" evidence="21">
    <location>
        <begin position="222"/>
        <end position="242"/>
    </location>
</feature>
<keyword evidence="7" id="KW-1003">Cell membrane</keyword>
<evidence type="ECO:0000313" key="24">
    <source>
        <dbReference type="Proteomes" id="UP000616724"/>
    </source>
</evidence>
<dbReference type="GO" id="GO:0005737">
    <property type="term" value="C:cytoplasm"/>
    <property type="evidence" value="ECO:0007669"/>
    <property type="project" value="UniProtKB-SubCell"/>
</dbReference>
<dbReference type="SMART" id="SM00387">
    <property type="entry name" value="HATPase_c"/>
    <property type="match status" value="1"/>
</dbReference>
<evidence type="ECO:0000256" key="12">
    <source>
        <dbReference type="ARBA" id="ARBA00022723"/>
    </source>
</evidence>
<evidence type="ECO:0000256" key="15">
    <source>
        <dbReference type="ARBA" id="ARBA00023004"/>
    </source>
</evidence>
<keyword evidence="24" id="KW-1185">Reference proteome</keyword>
<evidence type="ECO:0000256" key="6">
    <source>
        <dbReference type="ARBA" id="ARBA00017322"/>
    </source>
</evidence>
<keyword evidence="16" id="KW-0902">Two-component regulatory system</keyword>
<dbReference type="GO" id="GO:0046872">
    <property type="term" value="F:metal ion binding"/>
    <property type="evidence" value="ECO:0007669"/>
    <property type="project" value="UniProtKB-KW"/>
</dbReference>
<keyword evidence="15" id="KW-0408">Iron</keyword>
<keyword evidence="13" id="KW-0418">Kinase</keyword>
<dbReference type="InterPro" id="IPR036890">
    <property type="entry name" value="HATPase_C_sf"/>
</dbReference>
<keyword evidence="14 21" id="KW-1133">Transmembrane helix</keyword>
<evidence type="ECO:0000256" key="1">
    <source>
        <dbReference type="ARBA" id="ARBA00000085"/>
    </source>
</evidence>
<evidence type="ECO:0000256" key="7">
    <source>
        <dbReference type="ARBA" id="ARBA00022475"/>
    </source>
</evidence>
<evidence type="ECO:0000256" key="11">
    <source>
        <dbReference type="ARBA" id="ARBA00022692"/>
    </source>
</evidence>
<dbReference type="EC" id="2.7.13.3" evidence="5"/>
<keyword evidence="12" id="KW-0479">Metal-binding</keyword>
<evidence type="ECO:0000256" key="9">
    <source>
        <dbReference type="ARBA" id="ARBA00022490"/>
    </source>
</evidence>
<dbReference type="GO" id="GO:0051539">
    <property type="term" value="F:4 iron, 4 sulfur cluster binding"/>
    <property type="evidence" value="ECO:0007669"/>
    <property type="project" value="UniProtKB-KW"/>
</dbReference>
<dbReference type="PROSITE" id="PS50109">
    <property type="entry name" value="HIS_KIN"/>
    <property type="match status" value="1"/>
</dbReference>
<comment type="catalytic activity">
    <reaction evidence="1">
        <text>ATP + protein L-histidine = ADP + protein N-phospho-L-histidine.</text>
        <dbReference type="EC" id="2.7.13.3"/>
    </reaction>
</comment>
<feature type="transmembrane region" description="Helical" evidence="21">
    <location>
        <begin position="62"/>
        <end position="83"/>
    </location>
</feature>
<feature type="domain" description="Histidine kinase" evidence="22">
    <location>
        <begin position="550"/>
        <end position="633"/>
    </location>
</feature>
<dbReference type="Gene3D" id="1.20.5.1930">
    <property type="match status" value="1"/>
</dbReference>
<evidence type="ECO:0000259" key="22">
    <source>
        <dbReference type="PROSITE" id="PS50109"/>
    </source>
</evidence>
<dbReference type="PRINTS" id="PR00344">
    <property type="entry name" value="BCTRLSENSOR"/>
</dbReference>
<feature type="transmembrane region" description="Helical" evidence="21">
    <location>
        <begin position="169"/>
        <end position="187"/>
    </location>
</feature>
<dbReference type="InterPro" id="IPR004358">
    <property type="entry name" value="Sig_transdc_His_kin-like_C"/>
</dbReference>
<evidence type="ECO:0000256" key="10">
    <source>
        <dbReference type="ARBA" id="ARBA00022679"/>
    </source>
</evidence>
<dbReference type="Pfam" id="PF07730">
    <property type="entry name" value="HisKA_3"/>
    <property type="match status" value="1"/>
</dbReference>
<dbReference type="GO" id="GO:0005886">
    <property type="term" value="C:plasma membrane"/>
    <property type="evidence" value="ECO:0007669"/>
    <property type="project" value="UniProtKB-SubCell"/>
</dbReference>
<dbReference type="RefSeq" id="WP_203895525.1">
    <property type="nucleotide sequence ID" value="NZ_BOOH01000069.1"/>
</dbReference>
<feature type="transmembrane region" description="Helical" evidence="21">
    <location>
        <begin position="199"/>
        <end position="216"/>
    </location>
</feature>
<reference evidence="23 24" key="1">
    <citation type="submission" date="2021-01" db="EMBL/GenBank/DDBJ databases">
        <title>Whole genome shotgun sequence of Planobispora longispora NBRC 13918.</title>
        <authorList>
            <person name="Komaki H."/>
            <person name="Tamura T."/>
        </authorList>
    </citation>
    <scope>NUCLEOTIDE SEQUENCE [LARGE SCALE GENOMIC DNA]</scope>
    <source>
        <strain evidence="23 24">NBRC 13918</strain>
    </source>
</reference>
<evidence type="ECO:0000256" key="17">
    <source>
        <dbReference type="ARBA" id="ARBA00023014"/>
    </source>
</evidence>
<dbReference type="Gene3D" id="3.30.565.10">
    <property type="entry name" value="Histidine kinase-like ATPase, C-terminal domain"/>
    <property type="match status" value="1"/>
</dbReference>
<evidence type="ECO:0000256" key="18">
    <source>
        <dbReference type="ARBA" id="ARBA00023136"/>
    </source>
</evidence>
<dbReference type="AlphaFoldDB" id="A0A8J3WAS9"/>
<proteinExistence type="predicted"/>
<dbReference type="GO" id="GO:0000155">
    <property type="term" value="F:phosphorelay sensor kinase activity"/>
    <property type="evidence" value="ECO:0007669"/>
    <property type="project" value="InterPro"/>
</dbReference>
<sequence length="645" mass="68408">MRLVGVLIAVVSVALECANIVVTAKLPQPDYTPLPFAPEDMAGTAFPIFGALLIFRRPRLPIGWLLAVGGLACAVNILTINVVRLEAPSPHVHIIEASPSLGLVVSLSWILATLLLGVALPLLYPTGRLPSPRWRPLVVFACLVQGLNVVRALLMALDATPYSKPFTQTLQWSMNAAMALAFVSLAVRFHRGDPVERRRIVWPLFAFAGLLVPWVVGGPIWWLASFTIPLIPAAIAFAILRHGLYDIDTLITRALVGAGLVGVIGGVYVAVGAASSLFLSGVDRVGGLLAALCAGAFFHPLRRILQRGADRLLYGSKGDPVTLAGELRRRLQRTDPAEGLPAALEVLREGLSVTGVAVRFPDGRPVRTTVGDLGETAREIPLVWHGEPVGHLLVGPPGTRRLPAAHNERVIAALTPYIADSAHAVRLVAALRHSRERIIAAREEERRRLRRDLHDGLGQSLSGMAMSINAARHYLHASPENAERLLDGLRSGMDSVTGDIRQLVYGLRPPALDDLGLAGAIAEMAGPGVAVEADGDLAGLPAATEVAAYRIVQEALTNVRKHAAATTVRVALERGEHLVVRVSDDGVGVPQERRSGVGLASMRERAAELGGTCLITSPPGGGTTVEAVLPLVLEGGPATDSFVPA</sequence>
<organism evidence="23 24">
    <name type="scientific">Planobispora longispora</name>
    <dbReference type="NCBI Taxonomy" id="28887"/>
    <lineage>
        <taxon>Bacteria</taxon>
        <taxon>Bacillati</taxon>
        <taxon>Actinomycetota</taxon>
        <taxon>Actinomycetes</taxon>
        <taxon>Streptosporangiales</taxon>
        <taxon>Streptosporangiaceae</taxon>
        <taxon>Planobispora</taxon>
    </lineage>
</organism>
<dbReference type="CDD" id="cd16917">
    <property type="entry name" value="HATPase_UhpB-NarQ-NarX-like"/>
    <property type="match status" value="1"/>
</dbReference>
<gene>
    <name evidence="23" type="ORF">Plo01_75500</name>
</gene>
<feature type="transmembrane region" description="Helical" evidence="21">
    <location>
        <begin position="254"/>
        <end position="279"/>
    </location>
</feature>
<keyword evidence="9" id="KW-0963">Cytoplasm</keyword>
<keyword evidence="17" id="KW-0411">Iron-sulfur</keyword>
<keyword evidence="10" id="KW-0808">Transferase</keyword>
<keyword evidence="18 21" id="KW-0472">Membrane</keyword>
<comment type="caution">
    <text evidence="23">The sequence shown here is derived from an EMBL/GenBank/DDBJ whole genome shotgun (WGS) entry which is preliminary data.</text>
</comment>
<evidence type="ECO:0000256" key="20">
    <source>
        <dbReference type="ARBA" id="ARBA00030800"/>
    </source>
</evidence>
<dbReference type="InterPro" id="IPR005467">
    <property type="entry name" value="His_kinase_dom"/>
</dbReference>
<keyword evidence="11 21" id="KW-0812">Transmembrane</keyword>
<dbReference type="PANTHER" id="PTHR24421:SF37">
    <property type="entry name" value="SENSOR HISTIDINE KINASE NARS"/>
    <property type="match status" value="1"/>
</dbReference>
<evidence type="ECO:0000256" key="21">
    <source>
        <dbReference type="SAM" id="Phobius"/>
    </source>
</evidence>
<dbReference type="InterPro" id="IPR050482">
    <property type="entry name" value="Sensor_HK_TwoCompSys"/>
</dbReference>
<dbReference type="EMBL" id="BOOH01000069">
    <property type="protein sequence ID" value="GIH81121.1"/>
    <property type="molecule type" value="Genomic_DNA"/>
</dbReference>
<dbReference type="GO" id="GO:0046983">
    <property type="term" value="F:protein dimerization activity"/>
    <property type="evidence" value="ECO:0007669"/>
    <property type="project" value="InterPro"/>
</dbReference>
<dbReference type="Pfam" id="PF02518">
    <property type="entry name" value="HATPase_c"/>
    <property type="match status" value="1"/>
</dbReference>
<name>A0A8J3WAS9_9ACTN</name>
<evidence type="ECO:0000256" key="19">
    <source>
        <dbReference type="ARBA" id="ARBA00024827"/>
    </source>
</evidence>
<evidence type="ECO:0000256" key="8">
    <source>
        <dbReference type="ARBA" id="ARBA00022485"/>
    </source>
</evidence>
<dbReference type="InterPro" id="IPR003594">
    <property type="entry name" value="HATPase_dom"/>
</dbReference>
<evidence type="ECO:0000313" key="23">
    <source>
        <dbReference type="EMBL" id="GIH81121.1"/>
    </source>
</evidence>
<evidence type="ECO:0000256" key="5">
    <source>
        <dbReference type="ARBA" id="ARBA00012438"/>
    </source>
</evidence>
<feature type="transmembrane region" description="Helical" evidence="21">
    <location>
        <begin position="33"/>
        <end position="55"/>
    </location>
</feature>
<dbReference type="InterPro" id="IPR011712">
    <property type="entry name" value="Sig_transdc_His_kin_sub3_dim/P"/>
</dbReference>